<reference evidence="2 3" key="1">
    <citation type="submission" date="2024-03" db="EMBL/GenBank/DDBJ databases">
        <title>Aureococcus anophagefferens CCMP1851 and Kratosvirus quantuckense: Draft genome of a second virus-susceptible host strain in the model system.</title>
        <authorList>
            <person name="Chase E."/>
            <person name="Truchon A.R."/>
            <person name="Schepens W."/>
            <person name="Wilhelm S.W."/>
        </authorList>
    </citation>
    <scope>NUCLEOTIDE SEQUENCE [LARGE SCALE GENOMIC DNA]</scope>
    <source>
        <strain evidence="2 3">CCMP1851</strain>
    </source>
</reference>
<dbReference type="Proteomes" id="UP001363151">
    <property type="component" value="Unassembled WGS sequence"/>
</dbReference>
<protein>
    <submittedName>
        <fullName evidence="2">Uncharacterized protein</fullName>
    </submittedName>
</protein>
<feature type="compositionally biased region" description="Acidic residues" evidence="1">
    <location>
        <begin position="16"/>
        <end position="25"/>
    </location>
</feature>
<evidence type="ECO:0000313" key="2">
    <source>
        <dbReference type="EMBL" id="KAK7230238.1"/>
    </source>
</evidence>
<feature type="compositionally biased region" description="Polar residues" evidence="1">
    <location>
        <begin position="54"/>
        <end position="64"/>
    </location>
</feature>
<comment type="caution">
    <text evidence="2">The sequence shown here is derived from an EMBL/GenBank/DDBJ whole genome shotgun (WGS) entry which is preliminary data.</text>
</comment>
<dbReference type="EMBL" id="JBBJCI010000442">
    <property type="protein sequence ID" value="KAK7230238.1"/>
    <property type="molecule type" value="Genomic_DNA"/>
</dbReference>
<sequence length="64" mass="7135">MGLASSDLCAPAGENTVDEAEQEEVPSEKDEQLRESDTGHNPRNPSRRARWKSFLSSRRSSCEV</sequence>
<keyword evidence="3" id="KW-1185">Reference proteome</keyword>
<feature type="compositionally biased region" description="Basic and acidic residues" evidence="1">
    <location>
        <begin position="26"/>
        <end position="40"/>
    </location>
</feature>
<evidence type="ECO:0000256" key="1">
    <source>
        <dbReference type="SAM" id="MobiDB-lite"/>
    </source>
</evidence>
<gene>
    <name evidence="2" type="ORF">SO694_0018501</name>
</gene>
<accession>A0ABR1FG68</accession>
<evidence type="ECO:0000313" key="3">
    <source>
        <dbReference type="Proteomes" id="UP001363151"/>
    </source>
</evidence>
<organism evidence="2 3">
    <name type="scientific">Aureococcus anophagefferens</name>
    <name type="common">Harmful bloom alga</name>
    <dbReference type="NCBI Taxonomy" id="44056"/>
    <lineage>
        <taxon>Eukaryota</taxon>
        <taxon>Sar</taxon>
        <taxon>Stramenopiles</taxon>
        <taxon>Ochrophyta</taxon>
        <taxon>Pelagophyceae</taxon>
        <taxon>Pelagomonadales</taxon>
        <taxon>Pelagomonadaceae</taxon>
        <taxon>Aureococcus</taxon>
    </lineage>
</organism>
<name>A0ABR1FG68_AURAN</name>
<feature type="region of interest" description="Disordered" evidence="1">
    <location>
        <begin position="1"/>
        <end position="64"/>
    </location>
</feature>
<proteinExistence type="predicted"/>